<feature type="transmembrane region" description="Helical" evidence="1">
    <location>
        <begin position="65"/>
        <end position="83"/>
    </location>
</feature>
<organism evidence="2 3">
    <name type="scientific">Desulfatibacillum alkenivorans DSM 16219</name>
    <dbReference type="NCBI Taxonomy" id="1121393"/>
    <lineage>
        <taxon>Bacteria</taxon>
        <taxon>Pseudomonadati</taxon>
        <taxon>Thermodesulfobacteriota</taxon>
        <taxon>Desulfobacteria</taxon>
        <taxon>Desulfobacterales</taxon>
        <taxon>Desulfatibacillaceae</taxon>
        <taxon>Desulfatibacillum</taxon>
    </lineage>
</organism>
<accession>A0A1M6YGD2</accession>
<dbReference type="AlphaFoldDB" id="A0A1M6YGD2"/>
<dbReference type="RefSeq" id="WP_073478732.1">
    <property type="nucleotide sequence ID" value="NZ_FQZU01000049.1"/>
</dbReference>
<feature type="transmembrane region" description="Helical" evidence="1">
    <location>
        <begin position="89"/>
        <end position="107"/>
    </location>
</feature>
<gene>
    <name evidence="2" type="ORF">SAMN02745216_04750</name>
</gene>
<dbReference type="STRING" id="1121393.SAMN02745216_04750"/>
<name>A0A1M6YGD2_9BACT</name>
<protein>
    <submittedName>
        <fullName evidence="2">Uncharacterized protein</fullName>
    </submittedName>
</protein>
<dbReference type="OrthoDB" id="9951446at2"/>
<sequence length="119" mass="12762">MQPTNRPKFSQLPGTVKAAMGLFLAAWAAFFALQAVLFGTVSIIHITFAGLFGMLILSNRNIGRLLCAAYHLIMAAVLGEQAFSGDPNALFSGANALLFFLSAASLLHPQTARFFKNSK</sequence>
<evidence type="ECO:0000256" key="1">
    <source>
        <dbReference type="SAM" id="Phobius"/>
    </source>
</evidence>
<dbReference type="EMBL" id="FQZU01000049">
    <property type="protein sequence ID" value="SHL17381.1"/>
    <property type="molecule type" value="Genomic_DNA"/>
</dbReference>
<feature type="transmembrane region" description="Helical" evidence="1">
    <location>
        <begin position="36"/>
        <end position="58"/>
    </location>
</feature>
<feature type="transmembrane region" description="Helical" evidence="1">
    <location>
        <begin position="12"/>
        <end position="30"/>
    </location>
</feature>
<evidence type="ECO:0000313" key="2">
    <source>
        <dbReference type="EMBL" id="SHL17381.1"/>
    </source>
</evidence>
<keyword evidence="3" id="KW-1185">Reference proteome</keyword>
<keyword evidence="1" id="KW-0472">Membrane</keyword>
<evidence type="ECO:0000313" key="3">
    <source>
        <dbReference type="Proteomes" id="UP000183994"/>
    </source>
</evidence>
<proteinExistence type="predicted"/>
<keyword evidence="1" id="KW-0812">Transmembrane</keyword>
<reference evidence="3" key="1">
    <citation type="submission" date="2016-11" db="EMBL/GenBank/DDBJ databases">
        <authorList>
            <person name="Varghese N."/>
            <person name="Submissions S."/>
        </authorList>
    </citation>
    <scope>NUCLEOTIDE SEQUENCE [LARGE SCALE GENOMIC DNA]</scope>
    <source>
        <strain evidence="3">DSM 16219</strain>
    </source>
</reference>
<dbReference type="Proteomes" id="UP000183994">
    <property type="component" value="Unassembled WGS sequence"/>
</dbReference>
<keyword evidence="1" id="KW-1133">Transmembrane helix</keyword>